<organism evidence="2 3">
    <name type="scientific">Ilyodon furcidens</name>
    <name type="common">goldbreast splitfin</name>
    <dbReference type="NCBI Taxonomy" id="33524"/>
    <lineage>
        <taxon>Eukaryota</taxon>
        <taxon>Metazoa</taxon>
        <taxon>Chordata</taxon>
        <taxon>Craniata</taxon>
        <taxon>Vertebrata</taxon>
        <taxon>Euteleostomi</taxon>
        <taxon>Actinopterygii</taxon>
        <taxon>Neopterygii</taxon>
        <taxon>Teleostei</taxon>
        <taxon>Neoteleostei</taxon>
        <taxon>Acanthomorphata</taxon>
        <taxon>Ovalentaria</taxon>
        <taxon>Atherinomorphae</taxon>
        <taxon>Cyprinodontiformes</taxon>
        <taxon>Goodeidae</taxon>
        <taxon>Ilyodon</taxon>
    </lineage>
</organism>
<feature type="non-terminal residue" evidence="2">
    <location>
        <position position="1"/>
    </location>
</feature>
<sequence length="55" mass="6109">QSVFALELMKDRDASWTGVFISKLGAEKPDTTLSFSRDQRHRSPLGDRLSAPSSD</sequence>
<dbReference type="EMBL" id="JAHRIQ010016208">
    <property type="protein sequence ID" value="MEQ2226770.1"/>
    <property type="molecule type" value="Genomic_DNA"/>
</dbReference>
<feature type="region of interest" description="Disordered" evidence="1">
    <location>
        <begin position="32"/>
        <end position="55"/>
    </location>
</feature>
<gene>
    <name evidence="2" type="ORF">ILYODFUR_030725</name>
</gene>
<evidence type="ECO:0000256" key="1">
    <source>
        <dbReference type="SAM" id="MobiDB-lite"/>
    </source>
</evidence>
<reference evidence="2 3" key="1">
    <citation type="submission" date="2021-06" db="EMBL/GenBank/DDBJ databases">
        <authorList>
            <person name="Palmer J.M."/>
        </authorList>
    </citation>
    <scope>NUCLEOTIDE SEQUENCE [LARGE SCALE GENOMIC DNA]</scope>
    <source>
        <strain evidence="3">if_2019</strain>
        <tissue evidence="2">Muscle</tissue>
    </source>
</reference>
<protein>
    <submittedName>
        <fullName evidence="2">Uncharacterized protein</fullName>
    </submittedName>
</protein>
<comment type="caution">
    <text evidence="2">The sequence shown here is derived from an EMBL/GenBank/DDBJ whole genome shotgun (WGS) entry which is preliminary data.</text>
</comment>
<accession>A0ABV0T1M2</accession>
<keyword evidence="3" id="KW-1185">Reference proteome</keyword>
<dbReference type="Proteomes" id="UP001482620">
    <property type="component" value="Unassembled WGS sequence"/>
</dbReference>
<evidence type="ECO:0000313" key="2">
    <source>
        <dbReference type="EMBL" id="MEQ2226770.1"/>
    </source>
</evidence>
<proteinExistence type="predicted"/>
<name>A0ABV0T1M2_9TELE</name>
<evidence type="ECO:0000313" key="3">
    <source>
        <dbReference type="Proteomes" id="UP001482620"/>
    </source>
</evidence>